<proteinExistence type="inferred from homology"/>
<reference evidence="9 10" key="1">
    <citation type="submission" date="2022-03" db="EMBL/GenBank/DDBJ databases">
        <title>Isotopic signatures of nitrous oxide derived from detoxification processes.</title>
        <authorList>
            <person name="Behrendt U."/>
            <person name="Buchen C."/>
            <person name="Well R."/>
            <person name="Ulrich A."/>
            <person name="Rohe L."/>
            <person name="Kolb S."/>
            <person name="Schloter M."/>
            <person name="Horn M.A."/>
            <person name="Augustin J."/>
        </authorList>
    </citation>
    <scope>NUCLEOTIDE SEQUENCE [LARGE SCALE GENOMIC DNA]</scope>
    <source>
        <strain evidence="9 10">S4-C24</strain>
    </source>
</reference>
<evidence type="ECO:0000259" key="8">
    <source>
        <dbReference type="PROSITE" id="PS50928"/>
    </source>
</evidence>
<keyword evidence="10" id="KW-1185">Reference proteome</keyword>
<keyword evidence="5 7" id="KW-1133">Transmembrane helix</keyword>
<evidence type="ECO:0000313" key="9">
    <source>
        <dbReference type="EMBL" id="UNK45702.1"/>
    </source>
</evidence>
<evidence type="ECO:0000256" key="7">
    <source>
        <dbReference type="RuleBase" id="RU363032"/>
    </source>
</evidence>
<gene>
    <name evidence="9" type="ORF">MNQ99_17580</name>
</gene>
<feature type="transmembrane region" description="Helical" evidence="7">
    <location>
        <begin position="12"/>
        <end position="32"/>
    </location>
</feature>
<feature type="transmembrane region" description="Helical" evidence="7">
    <location>
        <begin position="227"/>
        <end position="245"/>
    </location>
</feature>
<evidence type="ECO:0000256" key="6">
    <source>
        <dbReference type="ARBA" id="ARBA00023136"/>
    </source>
</evidence>
<dbReference type="PANTHER" id="PTHR30151:SF38">
    <property type="entry name" value="ALIPHATIC SULFONATES TRANSPORT PERMEASE PROTEIN SSUC-RELATED"/>
    <property type="match status" value="1"/>
</dbReference>
<evidence type="ECO:0000256" key="1">
    <source>
        <dbReference type="ARBA" id="ARBA00004651"/>
    </source>
</evidence>
<evidence type="ECO:0000256" key="3">
    <source>
        <dbReference type="ARBA" id="ARBA00022475"/>
    </source>
</evidence>
<feature type="transmembrane region" description="Helical" evidence="7">
    <location>
        <begin position="171"/>
        <end position="200"/>
    </location>
</feature>
<accession>A0ABY3W5Z1</accession>
<organism evidence="9 10">
    <name type="scientific">Arthrobacter sulfonylureivorans</name>
    <dbReference type="NCBI Taxonomy" id="2486855"/>
    <lineage>
        <taxon>Bacteria</taxon>
        <taxon>Bacillati</taxon>
        <taxon>Actinomycetota</taxon>
        <taxon>Actinomycetes</taxon>
        <taxon>Micrococcales</taxon>
        <taxon>Micrococcaceae</taxon>
        <taxon>Arthrobacter</taxon>
    </lineage>
</organism>
<feature type="transmembrane region" description="Helical" evidence="7">
    <location>
        <begin position="102"/>
        <end position="124"/>
    </location>
</feature>
<comment type="subcellular location">
    <subcellularLocation>
        <location evidence="1 7">Cell membrane</location>
        <topology evidence="1 7">Multi-pass membrane protein</topology>
    </subcellularLocation>
</comment>
<dbReference type="PANTHER" id="PTHR30151">
    <property type="entry name" value="ALKANE SULFONATE ABC TRANSPORTER-RELATED, MEMBRANE SUBUNIT"/>
    <property type="match status" value="1"/>
</dbReference>
<protein>
    <submittedName>
        <fullName evidence="9">ABC transporter permease subunit</fullName>
    </submittedName>
</protein>
<dbReference type="Pfam" id="PF00528">
    <property type="entry name" value="BPD_transp_1"/>
    <property type="match status" value="1"/>
</dbReference>
<keyword evidence="6 7" id="KW-0472">Membrane</keyword>
<evidence type="ECO:0000313" key="10">
    <source>
        <dbReference type="Proteomes" id="UP000829069"/>
    </source>
</evidence>
<keyword evidence="3" id="KW-1003">Cell membrane</keyword>
<sequence length="264" mass="27676">MVPARRLLAGRWGSPLAAQLAVVAVLLVIWQITAGLGQLGAVPTPVEVGRALLAIFASGAVWEPLGTTLAGWAISLLLAVVVGIVVGFPLGTSRLAYRLSVFTLDFLRTIPALVLVPLVVLLYGSGLESTILLAFLGAVWAVIMQTIYGARDVDPTALQTFMSFRVRRWDTVRFLLVPTALPYIATGVRLAAAICLLVTISAQVVIPAGGLGEQILTAQLGGAVPTMYAYIFLCGALGVGANAAFGKLEAKALAWHPSHRKVAA</sequence>
<dbReference type="RefSeq" id="WP_127514250.1">
    <property type="nucleotide sequence ID" value="NZ_CP093326.1"/>
</dbReference>
<evidence type="ECO:0000256" key="2">
    <source>
        <dbReference type="ARBA" id="ARBA00022448"/>
    </source>
</evidence>
<feature type="transmembrane region" description="Helical" evidence="7">
    <location>
        <begin position="130"/>
        <end position="150"/>
    </location>
</feature>
<feature type="domain" description="ABC transmembrane type-1" evidence="8">
    <location>
        <begin position="65"/>
        <end position="243"/>
    </location>
</feature>
<feature type="transmembrane region" description="Helical" evidence="7">
    <location>
        <begin position="69"/>
        <end position="90"/>
    </location>
</feature>
<dbReference type="SUPFAM" id="SSF161098">
    <property type="entry name" value="MetI-like"/>
    <property type="match status" value="1"/>
</dbReference>
<dbReference type="Gene3D" id="1.10.3720.10">
    <property type="entry name" value="MetI-like"/>
    <property type="match status" value="1"/>
</dbReference>
<keyword evidence="2 7" id="KW-0813">Transport</keyword>
<evidence type="ECO:0000256" key="4">
    <source>
        <dbReference type="ARBA" id="ARBA00022692"/>
    </source>
</evidence>
<dbReference type="EMBL" id="CP093326">
    <property type="protein sequence ID" value="UNK45702.1"/>
    <property type="molecule type" value="Genomic_DNA"/>
</dbReference>
<name>A0ABY3W5Z1_9MICC</name>
<dbReference type="PROSITE" id="PS50928">
    <property type="entry name" value="ABC_TM1"/>
    <property type="match status" value="1"/>
</dbReference>
<dbReference type="Proteomes" id="UP000829069">
    <property type="component" value="Chromosome"/>
</dbReference>
<keyword evidence="4 7" id="KW-0812">Transmembrane</keyword>
<evidence type="ECO:0000256" key="5">
    <source>
        <dbReference type="ARBA" id="ARBA00022989"/>
    </source>
</evidence>
<dbReference type="InterPro" id="IPR035906">
    <property type="entry name" value="MetI-like_sf"/>
</dbReference>
<dbReference type="InterPro" id="IPR000515">
    <property type="entry name" value="MetI-like"/>
</dbReference>
<comment type="similarity">
    <text evidence="7">Belongs to the binding-protein-dependent transport system permease family.</text>
</comment>